<evidence type="ECO:0000313" key="1">
    <source>
        <dbReference type="EMBL" id="KAI8553509.1"/>
    </source>
</evidence>
<reference evidence="1" key="1">
    <citation type="submission" date="2022-02" db="EMBL/GenBank/DDBJ databases">
        <title>Plant Genome Project.</title>
        <authorList>
            <person name="Zhang R.-G."/>
        </authorList>
    </citation>
    <scope>NUCLEOTIDE SEQUENCE</scope>
    <source>
        <strain evidence="1">AT1</strain>
    </source>
</reference>
<name>A0ACC0NL21_RHOML</name>
<gene>
    <name evidence="1" type="ORF">RHMOL_Rhmol05G0021500</name>
</gene>
<sequence length="91" mass="10520">MAKAMFPSIVSPIDTRVSKRMALYFVRNSSFEFSFDVKAKGRLWPNEWMGLEDSDDTRWINIWCPDVKVEIIAKTGLETMAREPMKCEAKA</sequence>
<evidence type="ECO:0000313" key="2">
    <source>
        <dbReference type="Proteomes" id="UP001062846"/>
    </source>
</evidence>
<protein>
    <submittedName>
        <fullName evidence="1">Uncharacterized protein</fullName>
    </submittedName>
</protein>
<accession>A0ACC0NL21</accession>
<dbReference type="EMBL" id="CM046392">
    <property type="protein sequence ID" value="KAI8553509.1"/>
    <property type="molecule type" value="Genomic_DNA"/>
</dbReference>
<comment type="caution">
    <text evidence="1">The sequence shown here is derived from an EMBL/GenBank/DDBJ whole genome shotgun (WGS) entry which is preliminary data.</text>
</comment>
<proteinExistence type="predicted"/>
<organism evidence="1 2">
    <name type="scientific">Rhododendron molle</name>
    <name type="common">Chinese azalea</name>
    <name type="synonym">Azalea mollis</name>
    <dbReference type="NCBI Taxonomy" id="49168"/>
    <lineage>
        <taxon>Eukaryota</taxon>
        <taxon>Viridiplantae</taxon>
        <taxon>Streptophyta</taxon>
        <taxon>Embryophyta</taxon>
        <taxon>Tracheophyta</taxon>
        <taxon>Spermatophyta</taxon>
        <taxon>Magnoliopsida</taxon>
        <taxon>eudicotyledons</taxon>
        <taxon>Gunneridae</taxon>
        <taxon>Pentapetalae</taxon>
        <taxon>asterids</taxon>
        <taxon>Ericales</taxon>
        <taxon>Ericaceae</taxon>
        <taxon>Ericoideae</taxon>
        <taxon>Rhodoreae</taxon>
        <taxon>Rhododendron</taxon>
    </lineage>
</organism>
<keyword evidence="2" id="KW-1185">Reference proteome</keyword>
<dbReference type="Proteomes" id="UP001062846">
    <property type="component" value="Chromosome 5"/>
</dbReference>